<dbReference type="Proteomes" id="UP001215280">
    <property type="component" value="Unassembled WGS sequence"/>
</dbReference>
<feature type="compositionally biased region" description="Acidic residues" evidence="1">
    <location>
        <begin position="200"/>
        <end position="214"/>
    </location>
</feature>
<feature type="region of interest" description="Disordered" evidence="1">
    <location>
        <begin position="1100"/>
        <end position="1125"/>
    </location>
</feature>
<dbReference type="EMBL" id="JARJLG010000007">
    <property type="protein sequence ID" value="KAJ7779507.1"/>
    <property type="molecule type" value="Genomic_DNA"/>
</dbReference>
<feature type="compositionally biased region" description="Low complexity" evidence="1">
    <location>
        <begin position="1053"/>
        <end position="1067"/>
    </location>
</feature>
<feature type="compositionally biased region" description="Basic and acidic residues" evidence="1">
    <location>
        <begin position="935"/>
        <end position="946"/>
    </location>
</feature>
<feature type="compositionally biased region" description="Low complexity" evidence="1">
    <location>
        <begin position="959"/>
        <end position="973"/>
    </location>
</feature>
<sequence length="1183" mass="131259">MSELPSKHAPADREFLDSVSARQLMEFRNHVYSPVYIELNAGKFLDHEWVDISGLKQYLRRQTQNSSPAASTTHPFALSGSGSIASTRPSAVSDPVRVKIEATATPASASLVKAEPQVISIPQSPAQIKMRTLNEDGQEVLELLSDSEADTDDRDSDLEVMEALQRTSRSSSTIPPGDADDCPGDESECGEPSGMASSESNDESDNCDESDLVESDTVWQDNGTSRVRIGQFRPTRKTSVERMEYRAGPAAVYPIHRVRTGIVIDLSDEKYRLRDPTTKKLYSLMSIIINADNDSWDWGGGGSRAGAKVTFAPGETPVDCWRIRCDCKGAYACDQLDPALRDILRFELDSGPRDAIIAAQQETRRREGNTAEERVVLFMKVIRDAKCRAVDTKGNKCRGGPILKPKPHGSERNHQYFVGCSGWTPKFQQGHRTHPIPDNVDEDLLANALAGRPMTDDPAKDTPPCSGIIHPHTGLKKKYCSHAHIVNGIQVRGEIKNYPCKAVRYVYVPKDPSIRKVLIVHNNIGHTHPIPTLSNVSFELNDTYRQCIKAHGVLGATVSKIDNAQSTKMLLDGKTPCAYAPPLHNKRVKRDLLHAAKLEEYPHGLDVEAIIPIAQAELLKSLPERYIHSYIKTKQGKIIIVTFVPYLLKLLDDSGVTSFDGDATYKGIVGKVNEWELTIFAKVVQRAASILRAYIDGASTDFFEELFDELQRVKLMVTGRPIPLKKFVRGGNLIVANVDMDGAQVLGFCRAVMKYNDPEYSGFSNDTPPEEIAPEIIKLCWRHGKEPIHDFKSLVTPQQLARIKNVFYIQSKEELAEFSTWLYGLGIKKITDWWKHKEINDWIIPCLIKSQSNISADDWDATPSTTNTNEAQHHWTNSHTGTKLRPVEALESRRKLDLNTAQEIEMSLRTGILSNPNNDISHRMSRNSRRQAATAEKERESRDATKPKAKASSRRGKSTRAGTTTLSASSSGRVKTRGRPEPAPVLPTQSDTVSPELIVSPLPTQTTEVLVPDFTLAGPAVDPMFDIFPTFDFGFNDTTTSQGFNAPVTFRAPSTSSSSGTSSPSTSLYRSAELPTFTPFDRLYAALAQPPYQPPRPSLISPMADEDQNQGTTSHMPAMDLDPAPRETRSSRITLARLPPTFDGSDKSKWETFLDALLNYLWAYDLEFDSEKKKIAFTLSLLG</sequence>
<evidence type="ECO:0000313" key="3">
    <source>
        <dbReference type="Proteomes" id="UP001215280"/>
    </source>
</evidence>
<dbReference type="AlphaFoldDB" id="A0AAD7K6S9"/>
<name>A0AAD7K6S9_9AGAR</name>
<feature type="compositionally biased region" description="Acidic residues" evidence="1">
    <location>
        <begin position="178"/>
        <end position="189"/>
    </location>
</feature>
<proteinExistence type="predicted"/>
<feature type="compositionally biased region" description="Polar residues" evidence="1">
    <location>
        <begin position="165"/>
        <end position="174"/>
    </location>
</feature>
<feature type="region of interest" description="Disordered" evidence="1">
    <location>
        <begin position="859"/>
        <end position="883"/>
    </location>
</feature>
<accession>A0AAD7K6S9</accession>
<feature type="region of interest" description="Disordered" evidence="1">
    <location>
        <begin position="65"/>
        <end position="92"/>
    </location>
</feature>
<evidence type="ECO:0000256" key="1">
    <source>
        <dbReference type="SAM" id="MobiDB-lite"/>
    </source>
</evidence>
<comment type="caution">
    <text evidence="2">The sequence shown here is derived from an EMBL/GenBank/DDBJ whole genome shotgun (WGS) entry which is preliminary data.</text>
</comment>
<organism evidence="2 3">
    <name type="scientific">Mycena maculata</name>
    <dbReference type="NCBI Taxonomy" id="230809"/>
    <lineage>
        <taxon>Eukaryota</taxon>
        <taxon>Fungi</taxon>
        <taxon>Dikarya</taxon>
        <taxon>Basidiomycota</taxon>
        <taxon>Agaricomycotina</taxon>
        <taxon>Agaricomycetes</taxon>
        <taxon>Agaricomycetidae</taxon>
        <taxon>Agaricales</taxon>
        <taxon>Marasmiineae</taxon>
        <taxon>Mycenaceae</taxon>
        <taxon>Mycena</taxon>
    </lineage>
</organism>
<protein>
    <submittedName>
        <fullName evidence="2">Uncharacterized protein</fullName>
    </submittedName>
</protein>
<feature type="compositionally biased region" description="Basic residues" evidence="1">
    <location>
        <begin position="947"/>
        <end position="958"/>
    </location>
</feature>
<feature type="compositionally biased region" description="Polar residues" evidence="1">
    <location>
        <begin position="862"/>
        <end position="881"/>
    </location>
</feature>
<gene>
    <name evidence="2" type="ORF">DFH07DRAFT_1056020</name>
</gene>
<feature type="region of interest" description="Disordered" evidence="1">
    <location>
        <begin position="164"/>
        <end position="220"/>
    </location>
</feature>
<reference evidence="2" key="1">
    <citation type="submission" date="2023-03" db="EMBL/GenBank/DDBJ databases">
        <title>Massive genome expansion in bonnet fungi (Mycena s.s.) driven by repeated elements and novel gene families across ecological guilds.</title>
        <authorList>
            <consortium name="Lawrence Berkeley National Laboratory"/>
            <person name="Harder C.B."/>
            <person name="Miyauchi S."/>
            <person name="Viragh M."/>
            <person name="Kuo A."/>
            <person name="Thoen E."/>
            <person name="Andreopoulos B."/>
            <person name="Lu D."/>
            <person name="Skrede I."/>
            <person name="Drula E."/>
            <person name="Henrissat B."/>
            <person name="Morin E."/>
            <person name="Kohler A."/>
            <person name="Barry K."/>
            <person name="LaButti K."/>
            <person name="Morin E."/>
            <person name="Salamov A."/>
            <person name="Lipzen A."/>
            <person name="Mereny Z."/>
            <person name="Hegedus B."/>
            <person name="Baldrian P."/>
            <person name="Stursova M."/>
            <person name="Weitz H."/>
            <person name="Taylor A."/>
            <person name="Grigoriev I.V."/>
            <person name="Nagy L.G."/>
            <person name="Martin F."/>
            <person name="Kauserud H."/>
        </authorList>
    </citation>
    <scope>NUCLEOTIDE SEQUENCE</scope>
    <source>
        <strain evidence="2">CBHHK188m</strain>
    </source>
</reference>
<evidence type="ECO:0000313" key="2">
    <source>
        <dbReference type="EMBL" id="KAJ7779507.1"/>
    </source>
</evidence>
<feature type="region of interest" description="Disordered" evidence="1">
    <location>
        <begin position="1046"/>
        <end position="1068"/>
    </location>
</feature>
<keyword evidence="3" id="KW-1185">Reference proteome</keyword>
<feature type="compositionally biased region" description="Polar residues" evidence="1">
    <location>
        <begin position="65"/>
        <end position="90"/>
    </location>
</feature>
<feature type="region of interest" description="Disordered" evidence="1">
    <location>
        <begin position="909"/>
        <end position="995"/>
    </location>
</feature>